<keyword evidence="2" id="KW-1133">Transmembrane helix</keyword>
<comment type="caution">
    <text evidence="3">The sequence shown here is derived from an EMBL/GenBank/DDBJ whole genome shotgun (WGS) entry which is preliminary data.</text>
</comment>
<feature type="region of interest" description="Disordered" evidence="1">
    <location>
        <begin position="286"/>
        <end position="309"/>
    </location>
</feature>
<dbReference type="EMBL" id="JACEEZ010009971">
    <property type="protein sequence ID" value="KAG0722152.1"/>
    <property type="molecule type" value="Genomic_DNA"/>
</dbReference>
<evidence type="ECO:0000313" key="4">
    <source>
        <dbReference type="Proteomes" id="UP000770661"/>
    </source>
</evidence>
<keyword evidence="2" id="KW-0812">Transmembrane</keyword>
<dbReference type="AlphaFoldDB" id="A0A8J4Y7Q1"/>
<evidence type="ECO:0000256" key="2">
    <source>
        <dbReference type="SAM" id="Phobius"/>
    </source>
</evidence>
<keyword evidence="2" id="KW-0472">Membrane</keyword>
<evidence type="ECO:0000256" key="1">
    <source>
        <dbReference type="SAM" id="MobiDB-lite"/>
    </source>
</evidence>
<reference evidence="3" key="1">
    <citation type="submission" date="2020-07" db="EMBL/GenBank/DDBJ databases">
        <title>The High-quality genome of the commercially important snow crab, Chionoecetes opilio.</title>
        <authorList>
            <person name="Jeong J.-H."/>
            <person name="Ryu S."/>
        </authorList>
    </citation>
    <scope>NUCLEOTIDE SEQUENCE</scope>
    <source>
        <strain evidence="3">MADBK_172401_WGS</strain>
        <tissue evidence="3">Digestive gland</tissue>
    </source>
</reference>
<feature type="transmembrane region" description="Helical" evidence="2">
    <location>
        <begin position="144"/>
        <end position="171"/>
    </location>
</feature>
<feature type="compositionally biased region" description="Pro residues" evidence="1">
    <location>
        <begin position="296"/>
        <end position="306"/>
    </location>
</feature>
<organism evidence="3 4">
    <name type="scientific">Chionoecetes opilio</name>
    <name type="common">Atlantic snow crab</name>
    <name type="synonym">Cancer opilio</name>
    <dbReference type="NCBI Taxonomy" id="41210"/>
    <lineage>
        <taxon>Eukaryota</taxon>
        <taxon>Metazoa</taxon>
        <taxon>Ecdysozoa</taxon>
        <taxon>Arthropoda</taxon>
        <taxon>Crustacea</taxon>
        <taxon>Multicrustacea</taxon>
        <taxon>Malacostraca</taxon>
        <taxon>Eumalacostraca</taxon>
        <taxon>Eucarida</taxon>
        <taxon>Decapoda</taxon>
        <taxon>Pleocyemata</taxon>
        <taxon>Brachyura</taxon>
        <taxon>Eubrachyura</taxon>
        <taxon>Majoidea</taxon>
        <taxon>Majidae</taxon>
        <taxon>Chionoecetes</taxon>
    </lineage>
</organism>
<name>A0A8J4Y7Q1_CHIOP</name>
<proteinExistence type="predicted"/>
<gene>
    <name evidence="3" type="ORF">GWK47_045046</name>
</gene>
<dbReference type="Proteomes" id="UP000770661">
    <property type="component" value="Unassembled WGS sequence"/>
</dbReference>
<accession>A0A8J4Y7Q1</accession>
<keyword evidence="4" id="KW-1185">Reference proteome</keyword>
<protein>
    <submittedName>
        <fullName evidence="3">Uncharacterized protein</fullName>
    </submittedName>
</protein>
<evidence type="ECO:0000313" key="3">
    <source>
        <dbReference type="EMBL" id="KAG0722152.1"/>
    </source>
</evidence>
<sequence>MRELRCKVTCANSPTPLTLQDPIFEVRRQCNYPRQEQHWLRLLQMKITCTSVGTSPHVHRRSYSGRRPRPHLLFISASGGDQTHVPVSHLPNTWGLPGALPFNDEPQQDSLITCRGGHTAEPTETRPSGDSNLTVGVCSPGLPLLSIIFVARFCLGVYGFAAISFILFAVVPHGQGDQRVPARGFIVNGRHQEALQVFGKNGSLARVDLHLRAEMKKLVEEQDARPEYSPRTLLYGTVPCILGRPLSSSDNAPCWQGREPSAAETEARFLPDTVAHLEARKSSGWVCGREAGRPPQVTPPRHPPPRMLSFSQRKWSSYENIPRESSSSSSNTADQQALVDTLKSLVTTKQKFGHRLKWKMYILTTEAIFIDTFFDTRDQFPKTVASSVSITIGKRSLLSNQKAPH</sequence>